<dbReference type="Pfam" id="PF19279">
    <property type="entry name" value="YegS_C"/>
    <property type="match status" value="1"/>
</dbReference>
<keyword evidence="11" id="KW-1208">Phospholipid metabolism</keyword>
<reference evidence="13 14" key="1">
    <citation type="submission" date="2018-10" db="EMBL/GenBank/DDBJ databases">
        <title>Comparative analysis of microorganisms from saline springs in Andes Mountain Range, Colombia.</title>
        <authorList>
            <person name="Rubin E."/>
        </authorList>
    </citation>
    <scope>NUCLEOTIDE SEQUENCE [LARGE SCALE GENOMIC DNA]</scope>
    <source>
        <strain evidence="13 14">USBA 36</strain>
    </source>
</reference>
<keyword evidence="2" id="KW-0444">Lipid biosynthesis</keyword>
<evidence type="ECO:0000256" key="1">
    <source>
        <dbReference type="ARBA" id="ARBA00001946"/>
    </source>
</evidence>
<gene>
    <name evidence="13" type="ORF">BCL74_2961</name>
</gene>
<evidence type="ECO:0000256" key="2">
    <source>
        <dbReference type="ARBA" id="ARBA00022516"/>
    </source>
</evidence>
<organism evidence="13 14">
    <name type="scientific">Oceanibaculum indicum</name>
    <dbReference type="NCBI Taxonomy" id="526216"/>
    <lineage>
        <taxon>Bacteria</taxon>
        <taxon>Pseudomonadati</taxon>
        <taxon>Pseudomonadota</taxon>
        <taxon>Alphaproteobacteria</taxon>
        <taxon>Rhodospirillales</taxon>
        <taxon>Oceanibaculaceae</taxon>
        <taxon>Oceanibaculum</taxon>
    </lineage>
</organism>
<dbReference type="InterPro" id="IPR001206">
    <property type="entry name" value="Diacylglycerol_kinase_cat_dom"/>
</dbReference>
<dbReference type="InterPro" id="IPR017438">
    <property type="entry name" value="ATP-NAD_kinase_N"/>
</dbReference>
<sequence length="298" mass="32587">MAESRRLLVIHNPTAGRRRRRRLDDVLHLLSEAGCTITLVPTTKRGDAEDFAATAVADEVDLLVAAGGDGTLNEVANGLLRRRAEGLAPLPMAIVPLGTANVLAAEIGLAEDVAAIARCILEGVPRRVYPGIANGRHFLCMAGSGLDAFVVQDVNHRLKRLLGKGAYVLETLRRLWLGPPEPYRLLIDGRPETAAQIILAKGHFYGGTFVIAREARLEEPLLWACLFRRGGRWAALRYILAVMLGFPHRLRDIDIMPVRRVSIEGRAADPLQGDGDIITRLPADIRIDEEGLELVFPA</sequence>
<dbReference type="PANTHER" id="PTHR12358">
    <property type="entry name" value="SPHINGOSINE KINASE"/>
    <property type="match status" value="1"/>
</dbReference>
<dbReference type="PROSITE" id="PS50146">
    <property type="entry name" value="DAGK"/>
    <property type="match status" value="1"/>
</dbReference>
<name>A0A420WBU9_9PROT</name>
<dbReference type="SUPFAM" id="SSF111331">
    <property type="entry name" value="NAD kinase/diacylglycerol kinase-like"/>
    <property type="match status" value="1"/>
</dbReference>
<evidence type="ECO:0000256" key="8">
    <source>
        <dbReference type="ARBA" id="ARBA00022842"/>
    </source>
</evidence>
<keyword evidence="9" id="KW-0443">Lipid metabolism</keyword>
<feature type="domain" description="DAGKc" evidence="12">
    <location>
        <begin position="2"/>
        <end position="137"/>
    </location>
</feature>
<protein>
    <submittedName>
        <fullName evidence="13">YegS/Rv2252/BmrU family lipid kinase</fullName>
    </submittedName>
</protein>
<keyword evidence="5" id="KW-0547">Nucleotide-binding</keyword>
<dbReference type="EMBL" id="RBIG01000003">
    <property type="protein sequence ID" value="RKQ68481.1"/>
    <property type="molecule type" value="Genomic_DNA"/>
</dbReference>
<dbReference type="NCBIfam" id="TIGR00147">
    <property type="entry name" value="YegS/Rv2252/BmrU family lipid kinase"/>
    <property type="match status" value="1"/>
</dbReference>
<dbReference type="GO" id="GO:0046872">
    <property type="term" value="F:metal ion binding"/>
    <property type="evidence" value="ECO:0007669"/>
    <property type="project" value="UniProtKB-KW"/>
</dbReference>
<dbReference type="PANTHER" id="PTHR12358:SF106">
    <property type="entry name" value="LIPID KINASE YEGS"/>
    <property type="match status" value="1"/>
</dbReference>
<keyword evidence="6 13" id="KW-0418">Kinase</keyword>
<dbReference type="Gene3D" id="2.60.200.40">
    <property type="match status" value="1"/>
</dbReference>
<dbReference type="Pfam" id="PF00781">
    <property type="entry name" value="DAGK_cat"/>
    <property type="match status" value="1"/>
</dbReference>
<comment type="caution">
    <text evidence="13">The sequence shown here is derived from an EMBL/GenBank/DDBJ whole genome shotgun (WGS) entry which is preliminary data.</text>
</comment>
<proteinExistence type="predicted"/>
<dbReference type="InterPro" id="IPR005218">
    <property type="entry name" value="Diacylglycerol/lipid_kinase"/>
</dbReference>
<comment type="cofactor">
    <cofactor evidence="1">
        <name>Mg(2+)</name>
        <dbReference type="ChEBI" id="CHEBI:18420"/>
    </cofactor>
</comment>
<evidence type="ECO:0000256" key="7">
    <source>
        <dbReference type="ARBA" id="ARBA00022840"/>
    </source>
</evidence>
<accession>A0A420WBU9</accession>
<dbReference type="GO" id="GO:0008654">
    <property type="term" value="P:phospholipid biosynthetic process"/>
    <property type="evidence" value="ECO:0007669"/>
    <property type="project" value="UniProtKB-KW"/>
</dbReference>
<evidence type="ECO:0000256" key="4">
    <source>
        <dbReference type="ARBA" id="ARBA00022723"/>
    </source>
</evidence>
<evidence type="ECO:0000256" key="11">
    <source>
        <dbReference type="ARBA" id="ARBA00023264"/>
    </source>
</evidence>
<dbReference type="Proteomes" id="UP000277424">
    <property type="component" value="Unassembled WGS sequence"/>
</dbReference>
<evidence type="ECO:0000256" key="6">
    <source>
        <dbReference type="ARBA" id="ARBA00022777"/>
    </source>
</evidence>
<evidence type="ECO:0000256" key="9">
    <source>
        <dbReference type="ARBA" id="ARBA00023098"/>
    </source>
</evidence>
<dbReference type="GO" id="GO:0016301">
    <property type="term" value="F:kinase activity"/>
    <property type="evidence" value="ECO:0007669"/>
    <property type="project" value="UniProtKB-KW"/>
</dbReference>
<keyword evidence="3" id="KW-0808">Transferase</keyword>
<dbReference type="GO" id="GO:0005886">
    <property type="term" value="C:plasma membrane"/>
    <property type="evidence" value="ECO:0007669"/>
    <property type="project" value="TreeGrafter"/>
</dbReference>
<dbReference type="InterPro" id="IPR045540">
    <property type="entry name" value="YegS/DAGK_C"/>
</dbReference>
<dbReference type="GO" id="GO:0005524">
    <property type="term" value="F:ATP binding"/>
    <property type="evidence" value="ECO:0007669"/>
    <property type="project" value="UniProtKB-KW"/>
</dbReference>
<keyword evidence="10" id="KW-0594">Phospholipid biosynthesis</keyword>
<evidence type="ECO:0000259" key="12">
    <source>
        <dbReference type="PROSITE" id="PS50146"/>
    </source>
</evidence>
<dbReference type="Gene3D" id="3.40.50.10330">
    <property type="entry name" value="Probable inorganic polyphosphate/atp-NAD kinase, domain 1"/>
    <property type="match status" value="1"/>
</dbReference>
<evidence type="ECO:0000256" key="3">
    <source>
        <dbReference type="ARBA" id="ARBA00022679"/>
    </source>
</evidence>
<keyword evidence="7" id="KW-0067">ATP-binding</keyword>
<evidence type="ECO:0000313" key="14">
    <source>
        <dbReference type="Proteomes" id="UP000277424"/>
    </source>
</evidence>
<keyword evidence="4" id="KW-0479">Metal-binding</keyword>
<dbReference type="InterPro" id="IPR016064">
    <property type="entry name" value="NAD/diacylglycerol_kinase_sf"/>
</dbReference>
<keyword evidence="8" id="KW-0460">Magnesium</keyword>
<dbReference type="InterPro" id="IPR050187">
    <property type="entry name" value="Lipid_Phosphate_FormReg"/>
</dbReference>
<evidence type="ECO:0000256" key="5">
    <source>
        <dbReference type="ARBA" id="ARBA00022741"/>
    </source>
</evidence>
<dbReference type="AlphaFoldDB" id="A0A420WBU9"/>
<dbReference type="RefSeq" id="WP_244922288.1">
    <property type="nucleotide sequence ID" value="NZ_RBIG01000003.1"/>
</dbReference>
<evidence type="ECO:0000313" key="13">
    <source>
        <dbReference type="EMBL" id="RKQ68481.1"/>
    </source>
</evidence>
<evidence type="ECO:0000256" key="10">
    <source>
        <dbReference type="ARBA" id="ARBA00023209"/>
    </source>
</evidence>
<dbReference type="SMART" id="SM00046">
    <property type="entry name" value="DAGKc"/>
    <property type="match status" value="1"/>
</dbReference>